<proteinExistence type="inferred from homology"/>
<dbReference type="Pfam" id="PF08245">
    <property type="entry name" value="Mur_ligase_M"/>
    <property type="match status" value="1"/>
</dbReference>
<dbReference type="SUPFAM" id="SSF53623">
    <property type="entry name" value="MurD-like peptide ligases, catalytic domain"/>
    <property type="match status" value="1"/>
</dbReference>
<dbReference type="NCBIfam" id="TIGR01499">
    <property type="entry name" value="folC"/>
    <property type="match status" value="1"/>
</dbReference>
<evidence type="ECO:0000256" key="7">
    <source>
        <dbReference type="ARBA" id="ARBA00022840"/>
    </source>
</evidence>
<evidence type="ECO:0000256" key="9">
    <source>
        <dbReference type="ARBA" id="ARBA00047493"/>
    </source>
</evidence>
<dbReference type="Gene3D" id="3.40.1190.10">
    <property type="entry name" value="Mur-like, catalytic domain"/>
    <property type="match status" value="1"/>
</dbReference>
<accession>A0A2S6NC56</accession>
<keyword evidence="7 10" id="KW-0067">ATP-binding</keyword>
<dbReference type="FunFam" id="3.40.1190.10:FF:000011">
    <property type="entry name" value="Folylpolyglutamate synthase/dihydrofolate synthase"/>
    <property type="match status" value="1"/>
</dbReference>
<evidence type="ECO:0000313" key="12">
    <source>
        <dbReference type="EMBL" id="PPQ32187.1"/>
    </source>
</evidence>
<dbReference type="Proteomes" id="UP000239089">
    <property type="component" value="Unassembled WGS sequence"/>
</dbReference>
<dbReference type="InterPro" id="IPR001645">
    <property type="entry name" value="Folylpolyglutamate_synth"/>
</dbReference>
<comment type="catalytic activity">
    <reaction evidence="9">
        <text>(6S)-5,6,7,8-tetrahydrofolyl-(gamma-L-Glu)(n) + L-glutamate + ATP = (6S)-5,6,7,8-tetrahydrofolyl-(gamma-L-Glu)(n+1) + ADP + phosphate + H(+)</text>
        <dbReference type="Rhea" id="RHEA:10580"/>
        <dbReference type="Rhea" id="RHEA-COMP:14738"/>
        <dbReference type="Rhea" id="RHEA-COMP:14740"/>
        <dbReference type="ChEBI" id="CHEBI:15378"/>
        <dbReference type="ChEBI" id="CHEBI:29985"/>
        <dbReference type="ChEBI" id="CHEBI:30616"/>
        <dbReference type="ChEBI" id="CHEBI:43474"/>
        <dbReference type="ChEBI" id="CHEBI:141005"/>
        <dbReference type="ChEBI" id="CHEBI:456216"/>
        <dbReference type="EC" id="6.3.2.17"/>
    </reaction>
</comment>
<dbReference type="OrthoDB" id="9809356at2"/>
<dbReference type="PANTHER" id="PTHR11136:SF0">
    <property type="entry name" value="DIHYDROFOLATE SYNTHETASE-RELATED"/>
    <property type="match status" value="1"/>
</dbReference>
<dbReference type="GO" id="GO:0005524">
    <property type="term" value="F:ATP binding"/>
    <property type="evidence" value="ECO:0007669"/>
    <property type="project" value="UniProtKB-KW"/>
</dbReference>
<dbReference type="Gene3D" id="3.90.190.20">
    <property type="entry name" value="Mur ligase, C-terminal domain"/>
    <property type="match status" value="1"/>
</dbReference>
<keyword evidence="13" id="KW-1185">Reference proteome</keyword>
<comment type="similarity">
    <text evidence="2 10">Belongs to the folylpolyglutamate synthase family.</text>
</comment>
<dbReference type="GO" id="GO:0046872">
    <property type="term" value="F:metal ion binding"/>
    <property type="evidence" value="ECO:0007669"/>
    <property type="project" value="UniProtKB-KW"/>
</dbReference>
<dbReference type="EC" id="6.3.2.17" evidence="3"/>
<keyword evidence="8" id="KW-0460">Magnesium</keyword>
<evidence type="ECO:0000313" key="13">
    <source>
        <dbReference type="Proteomes" id="UP000239089"/>
    </source>
</evidence>
<protein>
    <recommendedName>
        <fullName evidence="3">tetrahydrofolate synthase</fullName>
        <ecNumber evidence="3">6.3.2.17</ecNumber>
    </recommendedName>
</protein>
<dbReference type="GO" id="GO:0008841">
    <property type="term" value="F:dihydrofolate synthase activity"/>
    <property type="evidence" value="ECO:0007669"/>
    <property type="project" value="TreeGrafter"/>
</dbReference>
<evidence type="ECO:0000256" key="6">
    <source>
        <dbReference type="ARBA" id="ARBA00022741"/>
    </source>
</evidence>
<dbReference type="SUPFAM" id="SSF53244">
    <property type="entry name" value="MurD-like peptide ligases, peptide-binding domain"/>
    <property type="match status" value="1"/>
</dbReference>
<evidence type="ECO:0000256" key="2">
    <source>
        <dbReference type="ARBA" id="ARBA00008276"/>
    </source>
</evidence>
<evidence type="ECO:0000256" key="5">
    <source>
        <dbReference type="ARBA" id="ARBA00022723"/>
    </source>
</evidence>
<dbReference type="RefSeq" id="WP_104507183.1">
    <property type="nucleotide sequence ID" value="NZ_JACIGC010000008.1"/>
</dbReference>
<dbReference type="PANTHER" id="PTHR11136">
    <property type="entry name" value="FOLYLPOLYGLUTAMATE SYNTHASE-RELATED"/>
    <property type="match status" value="1"/>
</dbReference>
<evidence type="ECO:0000256" key="1">
    <source>
        <dbReference type="ARBA" id="ARBA00001946"/>
    </source>
</evidence>
<keyword evidence="6 10" id="KW-0547">Nucleotide-binding</keyword>
<dbReference type="GO" id="GO:0005737">
    <property type="term" value="C:cytoplasm"/>
    <property type="evidence" value="ECO:0007669"/>
    <property type="project" value="TreeGrafter"/>
</dbReference>
<evidence type="ECO:0000256" key="4">
    <source>
        <dbReference type="ARBA" id="ARBA00022598"/>
    </source>
</evidence>
<evidence type="ECO:0000256" key="10">
    <source>
        <dbReference type="PIRNR" id="PIRNR001563"/>
    </source>
</evidence>
<dbReference type="PIRSF" id="PIRSF001563">
    <property type="entry name" value="Folylpolyglu_synth"/>
    <property type="match status" value="1"/>
</dbReference>
<keyword evidence="5" id="KW-0479">Metal-binding</keyword>
<organism evidence="12 13">
    <name type="scientific">Rhodoblastus sphagnicola</name>
    <dbReference type="NCBI Taxonomy" id="333368"/>
    <lineage>
        <taxon>Bacteria</taxon>
        <taxon>Pseudomonadati</taxon>
        <taxon>Pseudomonadota</taxon>
        <taxon>Alphaproteobacteria</taxon>
        <taxon>Hyphomicrobiales</taxon>
        <taxon>Rhodoblastaceae</taxon>
        <taxon>Rhodoblastus</taxon>
    </lineage>
</organism>
<dbReference type="InterPro" id="IPR013221">
    <property type="entry name" value="Mur_ligase_cen"/>
</dbReference>
<dbReference type="InterPro" id="IPR018109">
    <property type="entry name" value="Folylpolyglutamate_synth_CS"/>
</dbReference>
<sequence length="438" mass="46626">MSPSDPILARLLDLHPKKIDLALDRMYRLLAALGDPQKRLPPTIHVAGTNGKGSTIAFMRAILEAAGLGVHVYTSPHLVRFNERIRLADRSGGKLVSDTALTEAFDAVETANGRSPITFFEATTAAALKLFSQHPADVLLLEVGLGGRLDATNVIDKPACAVITPISSDHVEFLGHSLEAIAREKAGILKRGAPAVFSNQDDGVRGTLEREAARLEVTPTIHGQDYLCWREGDRLIYQDESGLLDLPLPRLPGAHQTTNAGAAIAAVRAVFPHTPIQAFERGMLDATWPARLQNLGGGRLAALLPEGTEVWLDGGHNEAGARVLAQAMTERNSVTPLPLVLVYSALKSKDAEGFLRHFAGLAAQVIAVPIHGDQASWSPEELVGLAARLGLNTRAEVDVVSALRTLAAGDWRPAPRVLIAGSLYLSGEVLAANGTPPT</sequence>
<dbReference type="InterPro" id="IPR036565">
    <property type="entry name" value="Mur-like_cat_sf"/>
</dbReference>
<dbReference type="InterPro" id="IPR036615">
    <property type="entry name" value="Mur_ligase_C_dom_sf"/>
</dbReference>
<name>A0A2S6NC56_9HYPH</name>
<dbReference type="GO" id="GO:0046654">
    <property type="term" value="P:tetrahydrofolate biosynthetic process"/>
    <property type="evidence" value="ECO:0007669"/>
    <property type="project" value="UniProtKB-UniPathway"/>
</dbReference>
<evidence type="ECO:0000256" key="8">
    <source>
        <dbReference type="ARBA" id="ARBA00022842"/>
    </source>
</evidence>
<dbReference type="AlphaFoldDB" id="A0A2S6NC56"/>
<dbReference type="UniPathway" id="UPA00077">
    <property type="reaction ID" value="UER00157"/>
</dbReference>
<dbReference type="EMBL" id="NHSJ01000043">
    <property type="protein sequence ID" value="PPQ32187.1"/>
    <property type="molecule type" value="Genomic_DNA"/>
</dbReference>
<evidence type="ECO:0000259" key="11">
    <source>
        <dbReference type="Pfam" id="PF08245"/>
    </source>
</evidence>
<comment type="caution">
    <text evidence="12">The sequence shown here is derived from an EMBL/GenBank/DDBJ whole genome shotgun (WGS) entry which is preliminary data.</text>
</comment>
<dbReference type="PROSITE" id="PS01012">
    <property type="entry name" value="FOLYLPOLYGLU_SYNT_2"/>
    <property type="match status" value="1"/>
</dbReference>
<feature type="domain" description="Mur ligase central" evidence="11">
    <location>
        <begin position="46"/>
        <end position="267"/>
    </location>
</feature>
<comment type="cofactor">
    <cofactor evidence="1">
        <name>Mg(2+)</name>
        <dbReference type="ChEBI" id="CHEBI:18420"/>
    </cofactor>
</comment>
<gene>
    <name evidence="12" type="ORF">CCR94_06630</name>
</gene>
<evidence type="ECO:0000256" key="3">
    <source>
        <dbReference type="ARBA" id="ARBA00013025"/>
    </source>
</evidence>
<keyword evidence="4 10" id="KW-0436">Ligase</keyword>
<reference evidence="12 13" key="1">
    <citation type="journal article" date="2018" name="Arch. Microbiol.">
        <title>New insights into the metabolic potential of the phototrophic purple bacterium Rhodopila globiformis DSM 161(T) from its draft genome sequence and evidence for a vanadium-dependent nitrogenase.</title>
        <authorList>
            <person name="Imhoff J.F."/>
            <person name="Rahn T."/>
            <person name="Kunzel S."/>
            <person name="Neulinger S.C."/>
        </authorList>
    </citation>
    <scope>NUCLEOTIDE SEQUENCE [LARGE SCALE GENOMIC DNA]</scope>
    <source>
        <strain evidence="12 13">DSM 16996</strain>
    </source>
</reference>
<dbReference type="GO" id="GO:0004326">
    <property type="term" value="F:tetrahydrofolylpolyglutamate synthase activity"/>
    <property type="evidence" value="ECO:0007669"/>
    <property type="project" value="UniProtKB-EC"/>
</dbReference>